<dbReference type="InterPro" id="IPR019998">
    <property type="entry name" value="Membr_insert_YidC"/>
</dbReference>
<dbReference type="Pfam" id="PF02096">
    <property type="entry name" value="60KD_IMP"/>
    <property type="match status" value="1"/>
</dbReference>
<evidence type="ECO:0000259" key="15">
    <source>
        <dbReference type="Pfam" id="PF14849"/>
    </source>
</evidence>
<dbReference type="HAMAP" id="MF_01810">
    <property type="entry name" value="YidC_type1"/>
    <property type="match status" value="1"/>
</dbReference>
<dbReference type="NCBIfam" id="TIGR03593">
    <property type="entry name" value="yidC_nterm"/>
    <property type="match status" value="1"/>
</dbReference>
<dbReference type="PANTHER" id="PTHR12428">
    <property type="entry name" value="OXA1"/>
    <property type="match status" value="1"/>
</dbReference>
<dbReference type="GO" id="GO:0032977">
    <property type="term" value="F:membrane insertase activity"/>
    <property type="evidence" value="ECO:0007669"/>
    <property type="project" value="InterPro"/>
</dbReference>
<dbReference type="InterPro" id="IPR001708">
    <property type="entry name" value="YidC/ALB3/OXA1/COX18"/>
</dbReference>
<dbReference type="OrthoDB" id="9780552at2"/>
<dbReference type="Pfam" id="PF14849">
    <property type="entry name" value="YidC_periplas"/>
    <property type="match status" value="1"/>
</dbReference>
<keyword evidence="17" id="KW-1185">Reference proteome</keyword>
<reference evidence="16 17" key="1">
    <citation type="submission" date="2018-05" db="EMBL/GenBank/DDBJ databases">
        <title>Genomic Encyclopedia of Type Strains, Phase IV (KMG-IV): sequencing the most valuable type-strain genomes for metagenomic binning, comparative biology and taxonomic classification.</title>
        <authorList>
            <person name="Goeker M."/>
        </authorList>
    </citation>
    <scope>NUCLEOTIDE SEQUENCE [LARGE SCALE GENOMIC DNA]</scope>
    <source>
        <strain evidence="16 17">DSM 29661</strain>
    </source>
</reference>
<evidence type="ECO:0000256" key="10">
    <source>
        <dbReference type="ARBA" id="ARBA00023186"/>
    </source>
</evidence>
<evidence type="ECO:0000313" key="16">
    <source>
        <dbReference type="EMBL" id="PXX78021.1"/>
    </source>
</evidence>
<evidence type="ECO:0000313" key="17">
    <source>
        <dbReference type="Proteomes" id="UP000247555"/>
    </source>
</evidence>
<feature type="domain" description="Membrane insertase YidC/Oxa/ALB C-terminal" evidence="14">
    <location>
        <begin position="363"/>
        <end position="541"/>
    </location>
</feature>
<keyword evidence="9 13" id="KW-0472">Membrane</keyword>
<evidence type="ECO:0000256" key="12">
    <source>
        <dbReference type="ARBA" id="ARBA00033342"/>
    </source>
</evidence>
<keyword evidence="6 13" id="KW-0812">Transmembrane</keyword>
<keyword evidence="10 13" id="KW-0143">Chaperone</keyword>
<dbReference type="Gene3D" id="2.70.98.90">
    <property type="match status" value="1"/>
</dbReference>
<dbReference type="EMBL" id="QJKI01000013">
    <property type="protein sequence ID" value="PXX78021.1"/>
    <property type="molecule type" value="Genomic_DNA"/>
</dbReference>
<dbReference type="InterPro" id="IPR028053">
    <property type="entry name" value="Membr_insert_YidC_N"/>
</dbReference>
<evidence type="ECO:0000256" key="4">
    <source>
        <dbReference type="ARBA" id="ARBA00022448"/>
    </source>
</evidence>
<keyword evidence="7 13" id="KW-0653">Protein transport</keyword>
<evidence type="ECO:0000256" key="3">
    <source>
        <dbReference type="ARBA" id="ARBA00015325"/>
    </source>
</evidence>
<evidence type="ECO:0000256" key="9">
    <source>
        <dbReference type="ARBA" id="ARBA00023136"/>
    </source>
</evidence>
<dbReference type="AlphaFoldDB" id="A0A318KJI9"/>
<dbReference type="PRINTS" id="PR01900">
    <property type="entry name" value="YIDCPROTEIN"/>
</dbReference>
<dbReference type="InterPro" id="IPR038221">
    <property type="entry name" value="YidC_periplasmic_sf"/>
</dbReference>
<proteinExistence type="inferred from homology"/>
<keyword evidence="8 13" id="KW-1133">Transmembrane helix</keyword>
<feature type="transmembrane region" description="Helical" evidence="13">
    <location>
        <begin position="363"/>
        <end position="383"/>
    </location>
</feature>
<keyword evidence="4 13" id="KW-0813">Transport</keyword>
<dbReference type="Proteomes" id="UP000247555">
    <property type="component" value="Unassembled WGS sequence"/>
</dbReference>
<dbReference type="PANTHER" id="PTHR12428:SF65">
    <property type="entry name" value="CYTOCHROME C OXIDASE ASSEMBLY PROTEIN COX18, MITOCHONDRIAL"/>
    <property type="match status" value="1"/>
</dbReference>
<keyword evidence="5 13" id="KW-1003">Cell membrane</keyword>
<comment type="subcellular location">
    <subcellularLocation>
        <location evidence="1">Cell inner membrane</location>
        <topology evidence="1">Multi-pass membrane protein</topology>
    </subcellularLocation>
    <subcellularLocation>
        <location evidence="13">Cell membrane</location>
        <topology evidence="13">Multi-pass membrane protein</topology>
    </subcellularLocation>
</comment>
<comment type="caution">
    <text evidence="13">Lacks conserved residue(s) required for the propagation of feature annotation.</text>
</comment>
<evidence type="ECO:0000256" key="5">
    <source>
        <dbReference type="ARBA" id="ARBA00022475"/>
    </source>
</evidence>
<dbReference type="GO" id="GO:0005886">
    <property type="term" value="C:plasma membrane"/>
    <property type="evidence" value="ECO:0007669"/>
    <property type="project" value="UniProtKB-SubCell"/>
</dbReference>
<name>A0A318KJI9_9NEIS</name>
<dbReference type="GO" id="GO:0051205">
    <property type="term" value="P:protein insertion into membrane"/>
    <property type="evidence" value="ECO:0007669"/>
    <property type="project" value="TreeGrafter"/>
</dbReference>
<dbReference type="InterPro" id="IPR047196">
    <property type="entry name" value="YidC_ALB_C"/>
</dbReference>
<dbReference type="PRINTS" id="PR00701">
    <property type="entry name" value="60KDINNERMP"/>
</dbReference>
<comment type="subunit">
    <text evidence="13">Interacts with the Sec translocase complex via SecD. Specifically interacts with transmembrane segments of nascent integral membrane proteins during membrane integration.</text>
</comment>
<organism evidence="16 17">
    <name type="scientific">Rivihabitans pingtungensis</name>
    <dbReference type="NCBI Taxonomy" id="1054498"/>
    <lineage>
        <taxon>Bacteria</taxon>
        <taxon>Pseudomonadati</taxon>
        <taxon>Pseudomonadota</taxon>
        <taxon>Betaproteobacteria</taxon>
        <taxon>Neisseriales</taxon>
        <taxon>Aquaspirillaceae</taxon>
        <taxon>Rivihabitans</taxon>
    </lineage>
</organism>
<sequence>MDSKRLILFIALSFGILLLWQEFFAPPPKPAAVAAANAPTTAAAPAPAPGAAPAVADAGALAAGQTVHVKTDLFDAAIDTTGGDLRGLTLSAYAAAEDESKPLKLLQTGEGRTYVAQTGLISAGNPALPTHRSVFAAEKTDYALADGQNSVEVRLTAPAAQGVQVSKVYTFTRGSYLIRVRYEIRNGGAIPLAASAYYRLLRDGKAPEGESRMAYTFTGPAVYTEADKFQKVKFEDIDKNKANYAHAADNGWVAMLQHYFVSAWILKANDGKSVCVTAQNCRFELKTAPGGLYSAGTVVDLPAIAAGATHVIDMPLYAGPQITHVLKDTAPGLELTKDYGWVTIIATPLYWLLEKLHAMVNNWGWAIVLLTILVKAVFFPLSAASYRSMAKMKALAPRMERLKEQYGDDRMKFQQAMMEMYKTEKVNPLGGCLPIVVQIPVFIGLYWALLASVELRQAPWLGWIHDLTRPDPFYVLPALMAITMVGQTFLNPPPADPVQAKMMKIMPIAFSVMFFFFPAGLVLYWLVNNILSIAQQWYINRSIEQAEAAKKLG</sequence>
<dbReference type="GO" id="GO:0015031">
    <property type="term" value="P:protein transport"/>
    <property type="evidence" value="ECO:0007669"/>
    <property type="project" value="UniProtKB-KW"/>
</dbReference>
<evidence type="ECO:0000256" key="8">
    <source>
        <dbReference type="ARBA" id="ARBA00022989"/>
    </source>
</evidence>
<feature type="transmembrane region" description="Helical" evidence="13">
    <location>
        <begin position="505"/>
        <end position="527"/>
    </location>
</feature>
<comment type="function">
    <text evidence="13">Required for the insertion and/or proper folding and/or complex formation of integral membrane proteins into the membrane. Involved in integration of membrane proteins that insert both dependently and independently of the Sec translocase complex, as well as at least some lipoproteins. Aids folding of multispanning membrane proteins.</text>
</comment>
<evidence type="ECO:0000256" key="1">
    <source>
        <dbReference type="ARBA" id="ARBA00004429"/>
    </source>
</evidence>
<dbReference type="NCBIfam" id="NF002352">
    <property type="entry name" value="PRK01318.1-3"/>
    <property type="match status" value="1"/>
</dbReference>
<dbReference type="CDD" id="cd19961">
    <property type="entry name" value="EcYidC-like_peri"/>
    <property type="match status" value="1"/>
</dbReference>
<comment type="caution">
    <text evidence="16">The sequence shown here is derived from an EMBL/GenBank/DDBJ whole genome shotgun (WGS) entry which is preliminary data.</text>
</comment>
<evidence type="ECO:0000256" key="13">
    <source>
        <dbReference type="HAMAP-Rule" id="MF_01810"/>
    </source>
</evidence>
<evidence type="ECO:0000256" key="6">
    <source>
        <dbReference type="ARBA" id="ARBA00022692"/>
    </source>
</evidence>
<protein>
    <recommendedName>
        <fullName evidence="3 13">Membrane protein insertase YidC</fullName>
    </recommendedName>
    <alternativeName>
        <fullName evidence="12 13">Foldase YidC</fullName>
    </alternativeName>
    <alternativeName>
        <fullName evidence="11 13">Membrane integrase YidC</fullName>
    </alternativeName>
    <alternativeName>
        <fullName evidence="13">Membrane protein YidC</fullName>
    </alternativeName>
</protein>
<evidence type="ECO:0000256" key="11">
    <source>
        <dbReference type="ARBA" id="ARBA00033245"/>
    </source>
</evidence>
<dbReference type="NCBIfam" id="TIGR03592">
    <property type="entry name" value="yidC_oxa1_cterm"/>
    <property type="match status" value="1"/>
</dbReference>
<feature type="domain" description="Membrane insertase YidC N-terminal" evidence="15">
    <location>
        <begin position="67"/>
        <end position="352"/>
    </location>
</feature>
<dbReference type="CDD" id="cd20070">
    <property type="entry name" value="5TM_YidC_Alb3"/>
    <property type="match status" value="1"/>
</dbReference>
<evidence type="ECO:0000256" key="2">
    <source>
        <dbReference type="ARBA" id="ARBA00010527"/>
    </source>
</evidence>
<feature type="transmembrane region" description="Helical" evidence="13">
    <location>
        <begin position="426"/>
        <end position="453"/>
    </location>
</feature>
<dbReference type="InterPro" id="IPR028055">
    <property type="entry name" value="YidC/Oxa/ALB_C"/>
</dbReference>
<dbReference type="RefSeq" id="WP_110391106.1">
    <property type="nucleotide sequence ID" value="NZ_QJKI01000013.1"/>
</dbReference>
<evidence type="ECO:0000259" key="14">
    <source>
        <dbReference type="Pfam" id="PF02096"/>
    </source>
</evidence>
<accession>A0A318KJI9</accession>
<gene>
    <name evidence="13" type="primary">yidC</name>
    <name evidence="16" type="ORF">DFR34_11330</name>
</gene>
<comment type="similarity">
    <text evidence="2 13">Belongs to the OXA1/ALB3/YidC family. Type 1 subfamily.</text>
</comment>
<evidence type="ECO:0000256" key="7">
    <source>
        <dbReference type="ARBA" id="ARBA00022927"/>
    </source>
</evidence>
<dbReference type="NCBIfam" id="NF002353">
    <property type="entry name" value="PRK01318.1-4"/>
    <property type="match status" value="1"/>
</dbReference>